<dbReference type="EMBL" id="UINC01066181">
    <property type="protein sequence ID" value="SVB96613.1"/>
    <property type="molecule type" value="Genomic_DNA"/>
</dbReference>
<evidence type="ECO:0000313" key="2">
    <source>
        <dbReference type="EMBL" id="SVB96613.1"/>
    </source>
</evidence>
<name>A0A382ICI8_9ZZZZ</name>
<proteinExistence type="predicted"/>
<gene>
    <name evidence="2" type="ORF">METZ01_LOCUS249467</name>
</gene>
<feature type="region of interest" description="Disordered" evidence="1">
    <location>
        <begin position="1"/>
        <end position="41"/>
    </location>
</feature>
<feature type="compositionally biased region" description="Basic residues" evidence="1">
    <location>
        <begin position="19"/>
        <end position="30"/>
    </location>
</feature>
<dbReference type="AlphaFoldDB" id="A0A382ICI8"/>
<sequence length="63" mass="6976">MNTAVQDTSADARRFAPAARKRGREHHQRTKPVMESPQEDGRAVGVVGFLTALSLFRALRCIP</sequence>
<accession>A0A382ICI8</accession>
<protein>
    <submittedName>
        <fullName evidence="2">Uncharacterized protein</fullName>
    </submittedName>
</protein>
<evidence type="ECO:0000256" key="1">
    <source>
        <dbReference type="SAM" id="MobiDB-lite"/>
    </source>
</evidence>
<organism evidence="2">
    <name type="scientific">marine metagenome</name>
    <dbReference type="NCBI Taxonomy" id="408172"/>
    <lineage>
        <taxon>unclassified sequences</taxon>
        <taxon>metagenomes</taxon>
        <taxon>ecological metagenomes</taxon>
    </lineage>
</organism>
<reference evidence="2" key="1">
    <citation type="submission" date="2018-05" db="EMBL/GenBank/DDBJ databases">
        <authorList>
            <person name="Lanie J.A."/>
            <person name="Ng W.-L."/>
            <person name="Kazmierczak K.M."/>
            <person name="Andrzejewski T.M."/>
            <person name="Davidsen T.M."/>
            <person name="Wayne K.J."/>
            <person name="Tettelin H."/>
            <person name="Glass J.I."/>
            <person name="Rusch D."/>
            <person name="Podicherti R."/>
            <person name="Tsui H.-C.T."/>
            <person name="Winkler M.E."/>
        </authorList>
    </citation>
    <scope>NUCLEOTIDE SEQUENCE</scope>
</reference>